<dbReference type="PANTHER" id="PTHR35005">
    <property type="entry name" value="3-DEHYDRO-SCYLLO-INOSOSE HYDROLASE"/>
    <property type="match status" value="1"/>
</dbReference>
<dbReference type="GO" id="GO:0009231">
    <property type="term" value="P:riboflavin biosynthetic process"/>
    <property type="evidence" value="ECO:0007669"/>
    <property type="project" value="TreeGrafter"/>
</dbReference>
<keyword evidence="2" id="KW-0479">Metal-binding</keyword>
<evidence type="ECO:0000313" key="6">
    <source>
        <dbReference type="EMBL" id="WNZ22058.1"/>
    </source>
</evidence>
<organism evidence="6">
    <name type="scientific">Leptolyngbya sp. NK1-12</name>
    <dbReference type="NCBI Taxonomy" id="2547451"/>
    <lineage>
        <taxon>Bacteria</taxon>
        <taxon>Bacillati</taxon>
        <taxon>Cyanobacteriota</taxon>
        <taxon>Cyanophyceae</taxon>
        <taxon>Leptolyngbyales</taxon>
        <taxon>Leptolyngbyaceae</taxon>
        <taxon>Leptolyngbya group</taxon>
        <taxon>Leptolyngbya</taxon>
    </lineage>
</organism>
<evidence type="ECO:0000256" key="5">
    <source>
        <dbReference type="ARBA" id="ARBA00024029"/>
    </source>
</evidence>
<evidence type="ECO:0000256" key="2">
    <source>
        <dbReference type="ARBA" id="ARBA00022723"/>
    </source>
</evidence>
<dbReference type="EMBL" id="CP053586">
    <property type="protein sequence ID" value="WNZ22058.1"/>
    <property type="molecule type" value="Genomic_DNA"/>
</dbReference>
<protein>
    <submittedName>
        <fullName evidence="6">Creatininase family protein</fullName>
    </submittedName>
</protein>
<comment type="cofactor">
    <cofactor evidence="1">
        <name>Zn(2+)</name>
        <dbReference type="ChEBI" id="CHEBI:29105"/>
    </cofactor>
</comment>
<comment type="similarity">
    <text evidence="5">Belongs to the creatininase superfamily.</text>
</comment>
<dbReference type="PANTHER" id="PTHR35005:SF1">
    <property type="entry name" value="2-AMINO-5-FORMYLAMINO-6-RIBOSYLAMINOPYRIMIDIN-4(3H)-ONE 5'-MONOPHOSPHATE DEFORMYLASE"/>
    <property type="match status" value="1"/>
</dbReference>
<keyword evidence="4" id="KW-0862">Zinc</keyword>
<keyword evidence="3" id="KW-0378">Hydrolase</keyword>
<dbReference type="Gene3D" id="3.40.50.10310">
    <property type="entry name" value="Creatininase"/>
    <property type="match status" value="1"/>
</dbReference>
<dbReference type="SUPFAM" id="SSF102215">
    <property type="entry name" value="Creatininase"/>
    <property type="match status" value="1"/>
</dbReference>
<dbReference type="InterPro" id="IPR003785">
    <property type="entry name" value="Creatininase/forma_Hydrolase"/>
</dbReference>
<dbReference type="InterPro" id="IPR024087">
    <property type="entry name" value="Creatininase-like_sf"/>
</dbReference>
<evidence type="ECO:0000256" key="4">
    <source>
        <dbReference type="ARBA" id="ARBA00022833"/>
    </source>
</evidence>
<accession>A0AA96WBD0</accession>
<dbReference type="RefSeq" id="WP_316433432.1">
    <property type="nucleotide sequence ID" value="NZ_CP053586.1"/>
</dbReference>
<sequence>MHSFIPPQRFFPYLTWTDIAQMPDRENVVILQPVGAIEQHGPHLPLIVDAAISVAVLGNALEQLEADVPAYALPPLYYGKSNEHWHFPGTITLTAATLTATLMEVGQSLYRAGFRKFALVNGHGGQPQIMEIVARDLHQQHEDLMVFPLFVWRVPNAAPELLTEQELELGIHAGDAETSLLLSILPEQVNMAAAVREYPQDLPSQSLLSMEGQLPFAWTTRDLSRSGVLGDPTVATKAKGDQILASLGASWAQVIRDIYQFQQPKAWKSAQVLQ</sequence>
<dbReference type="GO" id="GO:0016811">
    <property type="term" value="F:hydrolase activity, acting on carbon-nitrogen (but not peptide) bonds, in linear amides"/>
    <property type="evidence" value="ECO:0007669"/>
    <property type="project" value="TreeGrafter"/>
</dbReference>
<evidence type="ECO:0000256" key="3">
    <source>
        <dbReference type="ARBA" id="ARBA00022801"/>
    </source>
</evidence>
<reference evidence="6" key="1">
    <citation type="submission" date="2020-05" db="EMBL/GenBank/DDBJ databases">
        <authorList>
            <person name="Zhu T."/>
            <person name="Keshari N."/>
            <person name="Lu X."/>
        </authorList>
    </citation>
    <scope>NUCLEOTIDE SEQUENCE</scope>
    <source>
        <strain evidence="6">NK1-12</strain>
    </source>
</reference>
<dbReference type="GO" id="GO:0046872">
    <property type="term" value="F:metal ion binding"/>
    <property type="evidence" value="ECO:0007669"/>
    <property type="project" value="UniProtKB-KW"/>
</dbReference>
<dbReference type="Pfam" id="PF02633">
    <property type="entry name" value="Creatininase"/>
    <property type="match status" value="1"/>
</dbReference>
<proteinExistence type="inferred from homology"/>
<dbReference type="AlphaFoldDB" id="A0AA96WBD0"/>
<evidence type="ECO:0000256" key="1">
    <source>
        <dbReference type="ARBA" id="ARBA00001947"/>
    </source>
</evidence>
<name>A0AA96WBD0_9CYAN</name>
<gene>
    <name evidence="6" type="ORF">HJG54_03695</name>
</gene>